<comment type="subcellular location">
    <subcellularLocation>
        <location evidence="1 7">Cell membrane</location>
        <topology evidence="1 7">Multi-pass membrane protein</topology>
    </subcellularLocation>
</comment>
<evidence type="ECO:0000259" key="8">
    <source>
        <dbReference type="PROSITE" id="PS50928"/>
    </source>
</evidence>
<dbReference type="Gene3D" id="1.10.3720.10">
    <property type="entry name" value="MetI-like"/>
    <property type="match status" value="1"/>
</dbReference>
<dbReference type="InterPro" id="IPR035906">
    <property type="entry name" value="MetI-like_sf"/>
</dbReference>
<feature type="transmembrane region" description="Helical" evidence="7">
    <location>
        <begin position="255"/>
        <end position="276"/>
    </location>
</feature>
<feature type="transmembrane region" description="Helical" evidence="7">
    <location>
        <begin position="193"/>
        <end position="216"/>
    </location>
</feature>
<keyword evidence="2 7" id="KW-0813">Transport</keyword>
<gene>
    <name evidence="9" type="ORF">GCM10023191_019640</name>
</gene>
<sequence>MTTRTGPGSLAMRVPLRASRISWYLLCAVLSVSMLLPLVWMLAIALKSGPDVNRIPPQFLPHEFQWSNFVEGPKVVHFYRLLLNTVVITVLSTAGSVLSSMIVAYGLARIKFRGRKFWFYAFTASIFMPQIVGLIPLQRLWIDLGLIDTWVPLILPSFLAAPIFVFLARQYFLSIPFSLDEAAKIDGAGHFRIFWSIMVPLTRPVWITIAILSFQLSWNDYLNPLVYIQSPSRFTLSLGMAGFVSDSAGQATSQYNLFMATNLLYMLPPLLLFFFAQRHFMQGIGALGMNSK</sequence>
<protein>
    <submittedName>
        <fullName evidence="9">Carbohydrate ABC transporter permease</fullName>
    </submittedName>
</protein>
<feature type="domain" description="ABC transmembrane type-1" evidence="8">
    <location>
        <begin position="82"/>
        <end position="276"/>
    </location>
</feature>
<evidence type="ECO:0000256" key="6">
    <source>
        <dbReference type="ARBA" id="ARBA00023136"/>
    </source>
</evidence>
<feature type="transmembrane region" description="Helical" evidence="7">
    <location>
        <begin position="81"/>
        <end position="105"/>
    </location>
</feature>
<keyword evidence="3" id="KW-1003">Cell membrane</keyword>
<name>A0ABP8PPJ0_9ACTN</name>
<dbReference type="EMBL" id="BAABHF010000015">
    <property type="protein sequence ID" value="GAA4489205.1"/>
    <property type="molecule type" value="Genomic_DNA"/>
</dbReference>
<evidence type="ECO:0000313" key="9">
    <source>
        <dbReference type="EMBL" id="GAA4489205.1"/>
    </source>
</evidence>
<organism evidence="9 10">
    <name type="scientific">Actinoallomurus oryzae</name>
    <dbReference type="NCBI Taxonomy" id="502180"/>
    <lineage>
        <taxon>Bacteria</taxon>
        <taxon>Bacillati</taxon>
        <taxon>Actinomycetota</taxon>
        <taxon>Actinomycetes</taxon>
        <taxon>Streptosporangiales</taxon>
        <taxon>Thermomonosporaceae</taxon>
        <taxon>Actinoallomurus</taxon>
    </lineage>
</organism>
<feature type="transmembrane region" description="Helical" evidence="7">
    <location>
        <begin position="21"/>
        <end position="46"/>
    </location>
</feature>
<comment type="similarity">
    <text evidence="7">Belongs to the binding-protein-dependent transport system permease family.</text>
</comment>
<evidence type="ECO:0000256" key="5">
    <source>
        <dbReference type="ARBA" id="ARBA00022989"/>
    </source>
</evidence>
<feature type="transmembrane region" description="Helical" evidence="7">
    <location>
        <begin position="117"/>
        <end position="137"/>
    </location>
</feature>
<evidence type="ECO:0000313" key="10">
    <source>
        <dbReference type="Proteomes" id="UP001500503"/>
    </source>
</evidence>
<feature type="transmembrane region" description="Helical" evidence="7">
    <location>
        <begin position="149"/>
        <end position="172"/>
    </location>
</feature>
<keyword evidence="5 7" id="KW-1133">Transmembrane helix</keyword>
<dbReference type="PROSITE" id="PS50928">
    <property type="entry name" value="ABC_TM1"/>
    <property type="match status" value="1"/>
</dbReference>
<keyword evidence="10" id="KW-1185">Reference proteome</keyword>
<reference evidence="10" key="1">
    <citation type="journal article" date="2019" name="Int. J. Syst. Evol. Microbiol.">
        <title>The Global Catalogue of Microorganisms (GCM) 10K type strain sequencing project: providing services to taxonomists for standard genome sequencing and annotation.</title>
        <authorList>
            <consortium name="The Broad Institute Genomics Platform"/>
            <consortium name="The Broad Institute Genome Sequencing Center for Infectious Disease"/>
            <person name="Wu L."/>
            <person name="Ma J."/>
        </authorList>
    </citation>
    <scope>NUCLEOTIDE SEQUENCE [LARGE SCALE GENOMIC DNA]</scope>
    <source>
        <strain evidence="10">JCM 17933</strain>
    </source>
</reference>
<evidence type="ECO:0000256" key="4">
    <source>
        <dbReference type="ARBA" id="ARBA00022692"/>
    </source>
</evidence>
<proteinExistence type="inferred from homology"/>
<comment type="caution">
    <text evidence="9">The sequence shown here is derived from an EMBL/GenBank/DDBJ whole genome shotgun (WGS) entry which is preliminary data.</text>
</comment>
<dbReference type="InterPro" id="IPR000515">
    <property type="entry name" value="MetI-like"/>
</dbReference>
<keyword evidence="6 7" id="KW-0472">Membrane</keyword>
<dbReference type="SUPFAM" id="SSF161098">
    <property type="entry name" value="MetI-like"/>
    <property type="match status" value="1"/>
</dbReference>
<keyword evidence="4 7" id="KW-0812">Transmembrane</keyword>
<evidence type="ECO:0000256" key="7">
    <source>
        <dbReference type="RuleBase" id="RU363032"/>
    </source>
</evidence>
<dbReference type="RefSeq" id="WP_345460423.1">
    <property type="nucleotide sequence ID" value="NZ_BAABHF010000015.1"/>
</dbReference>
<evidence type="ECO:0000256" key="1">
    <source>
        <dbReference type="ARBA" id="ARBA00004651"/>
    </source>
</evidence>
<dbReference type="PANTHER" id="PTHR43744:SF6">
    <property type="entry name" value="ABC TRANSPORTER PERMEASE PROTEIN YESQ-RELATED"/>
    <property type="match status" value="1"/>
</dbReference>
<evidence type="ECO:0000256" key="3">
    <source>
        <dbReference type="ARBA" id="ARBA00022475"/>
    </source>
</evidence>
<dbReference type="Pfam" id="PF00528">
    <property type="entry name" value="BPD_transp_1"/>
    <property type="match status" value="1"/>
</dbReference>
<evidence type="ECO:0000256" key="2">
    <source>
        <dbReference type="ARBA" id="ARBA00022448"/>
    </source>
</evidence>
<dbReference type="PANTHER" id="PTHR43744">
    <property type="entry name" value="ABC TRANSPORTER PERMEASE PROTEIN MG189-RELATED-RELATED"/>
    <property type="match status" value="1"/>
</dbReference>
<accession>A0ABP8PPJ0</accession>
<dbReference type="Proteomes" id="UP001500503">
    <property type="component" value="Unassembled WGS sequence"/>
</dbReference>
<dbReference type="CDD" id="cd06261">
    <property type="entry name" value="TM_PBP2"/>
    <property type="match status" value="1"/>
</dbReference>